<dbReference type="GO" id="GO:0003824">
    <property type="term" value="F:catalytic activity"/>
    <property type="evidence" value="ECO:0007669"/>
    <property type="project" value="InterPro"/>
</dbReference>
<dbReference type="EMBL" id="VNIQ01000001">
    <property type="protein sequence ID" value="TYQ08518.1"/>
    <property type="molecule type" value="Genomic_DNA"/>
</dbReference>
<dbReference type="InterPro" id="IPR000639">
    <property type="entry name" value="Epox_hydrolase-like"/>
</dbReference>
<dbReference type="InterPro" id="IPR050266">
    <property type="entry name" value="AB_hydrolase_sf"/>
</dbReference>
<dbReference type="PANTHER" id="PTHR43798">
    <property type="entry name" value="MONOACYLGLYCEROL LIPASE"/>
    <property type="match status" value="1"/>
</dbReference>
<comment type="caution">
    <text evidence="1">The sequence shown here is derived from an EMBL/GenBank/DDBJ whole genome shotgun (WGS) entry which is preliminary data.</text>
</comment>
<dbReference type="Gene3D" id="3.40.50.1820">
    <property type="entry name" value="alpha/beta hydrolase"/>
    <property type="match status" value="1"/>
</dbReference>
<name>A0A652YY94_NOCGL</name>
<dbReference type="PRINTS" id="PR00412">
    <property type="entry name" value="EPOXHYDRLASE"/>
</dbReference>
<evidence type="ECO:0000313" key="1">
    <source>
        <dbReference type="EMBL" id="TYQ08518.1"/>
    </source>
</evidence>
<dbReference type="InterPro" id="IPR000073">
    <property type="entry name" value="AB_hydrolase_1"/>
</dbReference>
<protein>
    <submittedName>
        <fullName evidence="1">Lipase</fullName>
    </submittedName>
</protein>
<dbReference type="AlphaFoldDB" id="A0A652YY94"/>
<proteinExistence type="predicted"/>
<dbReference type="SUPFAM" id="SSF53474">
    <property type="entry name" value="alpha/beta-Hydrolases"/>
    <property type="match status" value="1"/>
</dbReference>
<dbReference type="Pfam" id="PF12697">
    <property type="entry name" value="Abhydrolase_6"/>
    <property type="match status" value="1"/>
</dbReference>
<sequence>MPALHTYLYGPAGAPEILSLHGLTGHGRRWQSMAENQLPDARWIAPDLRGHGRSTWSPPWNIEAHVASLIDTLDEHASGPVLIVAHSFGGALALHLAATAPDRVRGLVLLDPAIGLDPEFMGRVAELTIGSPDYTDAAEARSEKVHGSWGEVPTAVLDEEFEEHLIHLDNGRVNWRLSTPAVVTAWGELARPSVLPPSSMPTVIVQAMKVQPPYVTDEFRTAITEHLGPNLTSVEFDCDHMVPHVRADEVAALIRKLL</sequence>
<organism evidence="1">
    <name type="scientific">Nocardia globerula</name>
    <dbReference type="NCBI Taxonomy" id="1818"/>
    <lineage>
        <taxon>Bacteria</taxon>
        <taxon>Bacillati</taxon>
        <taxon>Actinomycetota</taxon>
        <taxon>Actinomycetes</taxon>
        <taxon>Mycobacteriales</taxon>
        <taxon>Nocardiaceae</taxon>
        <taxon>Nocardia</taxon>
    </lineage>
</organism>
<dbReference type="GO" id="GO:0016020">
    <property type="term" value="C:membrane"/>
    <property type="evidence" value="ECO:0007669"/>
    <property type="project" value="TreeGrafter"/>
</dbReference>
<gene>
    <name evidence="1" type="ORF">FNL38_101890</name>
</gene>
<dbReference type="PANTHER" id="PTHR43798:SF33">
    <property type="entry name" value="HYDROLASE, PUTATIVE (AFU_ORTHOLOGUE AFUA_2G14860)-RELATED"/>
    <property type="match status" value="1"/>
</dbReference>
<reference evidence="1" key="1">
    <citation type="submission" date="2019-07" db="EMBL/GenBank/DDBJ databases">
        <title>Genomic Encyclopedia of Type Strains, Phase IV (KMG-IV): sequencing the most valuable type-strain genomes for metagenomic binning, comparative biology and taxonomic classification.</title>
        <authorList>
            <person name="Goeker M."/>
        </authorList>
    </citation>
    <scope>NUCLEOTIDE SEQUENCE</scope>
    <source>
        <strain evidence="1">DSM 44596</strain>
    </source>
</reference>
<dbReference type="PRINTS" id="PR00111">
    <property type="entry name" value="ABHYDROLASE"/>
</dbReference>
<accession>A0A652YY94</accession>
<dbReference type="InterPro" id="IPR029058">
    <property type="entry name" value="AB_hydrolase_fold"/>
</dbReference>